<dbReference type="InterPro" id="IPR000276">
    <property type="entry name" value="GPCR_Rhodpsn"/>
</dbReference>
<comment type="subcellular location">
    <subcellularLocation>
        <location evidence="1">Membrane</location>
    </subcellularLocation>
</comment>
<feature type="transmembrane region" description="Helical" evidence="6">
    <location>
        <begin position="368"/>
        <end position="387"/>
    </location>
</feature>
<gene>
    <name evidence="8" type="ORF">PIBRA_LOCUS7226</name>
</gene>
<feature type="transmembrane region" description="Helical" evidence="6">
    <location>
        <begin position="209"/>
        <end position="230"/>
    </location>
</feature>
<organism evidence="8 9">
    <name type="scientific">Pieris brassicae</name>
    <name type="common">White butterfly</name>
    <name type="synonym">Large white butterfly</name>
    <dbReference type="NCBI Taxonomy" id="7116"/>
    <lineage>
        <taxon>Eukaryota</taxon>
        <taxon>Metazoa</taxon>
        <taxon>Ecdysozoa</taxon>
        <taxon>Arthropoda</taxon>
        <taxon>Hexapoda</taxon>
        <taxon>Insecta</taxon>
        <taxon>Pterygota</taxon>
        <taxon>Neoptera</taxon>
        <taxon>Endopterygota</taxon>
        <taxon>Lepidoptera</taxon>
        <taxon>Glossata</taxon>
        <taxon>Ditrysia</taxon>
        <taxon>Papilionoidea</taxon>
        <taxon>Pieridae</taxon>
        <taxon>Pierinae</taxon>
        <taxon>Pieris</taxon>
    </lineage>
</organism>
<keyword evidence="3 6" id="KW-0812">Transmembrane</keyword>
<keyword evidence="4 6" id="KW-1133">Transmembrane helix</keyword>
<dbReference type="GO" id="GO:0005886">
    <property type="term" value="C:plasma membrane"/>
    <property type="evidence" value="ECO:0007669"/>
    <property type="project" value="TreeGrafter"/>
</dbReference>
<dbReference type="PANTHER" id="PTHR46273:SF4">
    <property type="entry name" value="AT19640P"/>
    <property type="match status" value="1"/>
</dbReference>
<dbReference type="Pfam" id="PF10324">
    <property type="entry name" value="7TM_GPCR_Srw"/>
    <property type="match status" value="1"/>
</dbReference>
<comment type="caution">
    <text evidence="8">The sequence shown here is derived from an EMBL/GenBank/DDBJ whole genome shotgun (WGS) entry which is preliminary data.</text>
</comment>
<feature type="transmembrane region" description="Helical" evidence="6">
    <location>
        <begin position="88"/>
        <end position="112"/>
    </location>
</feature>
<proteinExistence type="inferred from homology"/>
<evidence type="ECO:0000256" key="6">
    <source>
        <dbReference type="SAM" id="Phobius"/>
    </source>
</evidence>
<feature type="transmembrane region" description="Helical" evidence="6">
    <location>
        <begin position="328"/>
        <end position="348"/>
    </location>
</feature>
<evidence type="ECO:0000256" key="5">
    <source>
        <dbReference type="ARBA" id="ARBA00023136"/>
    </source>
</evidence>
<feature type="transmembrane region" description="Helical" evidence="6">
    <location>
        <begin position="160"/>
        <end position="188"/>
    </location>
</feature>
<dbReference type="PANTHER" id="PTHR46273">
    <property type="entry name" value="MYOSUPPRESSIN RECEPTOR 1, ISOFORM B-RELATED"/>
    <property type="match status" value="1"/>
</dbReference>
<dbReference type="PRINTS" id="PR00237">
    <property type="entry name" value="GPCRRHODOPSN"/>
</dbReference>
<evidence type="ECO:0000256" key="4">
    <source>
        <dbReference type="ARBA" id="ARBA00022989"/>
    </source>
</evidence>
<dbReference type="GO" id="GO:0008528">
    <property type="term" value="F:G protein-coupled peptide receptor activity"/>
    <property type="evidence" value="ECO:0007669"/>
    <property type="project" value="InterPro"/>
</dbReference>
<name>A0A9P0TLB9_PIEBR</name>
<feature type="transmembrane region" description="Helical" evidence="6">
    <location>
        <begin position="268"/>
        <end position="290"/>
    </location>
</feature>
<dbReference type="Proteomes" id="UP001152562">
    <property type="component" value="Unassembled WGS sequence"/>
</dbReference>
<feature type="transmembrane region" description="Helical" evidence="6">
    <location>
        <begin position="124"/>
        <end position="148"/>
    </location>
</feature>
<evidence type="ECO:0000313" key="9">
    <source>
        <dbReference type="Proteomes" id="UP001152562"/>
    </source>
</evidence>
<dbReference type="CDD" id="cd14978">
    <property type="entry name" value="7tmA_FMRFamide_R-like"/>
    <property type="match status" value="1"/>
</dbReference>
<dbReference type="InterPro" id="IPR019427">
    <property type="entry name" value="7TM_GPCR_serpentine_rcpt_Srw"/>
</dbReference>
<dbReference type="OrthoDB" id="5864054at2759"/>
<evidence type="ECO:0000256" key="1">
    <source>
        <dbReference type="ARBA" id="ARBA00004370"/>
    </source>
</evidence>
<evidence type="ECO:0000256" key="2">
    <source>
        <dbReference type="ARBA" id="ARBA00010663"/>
    </source>
</evidence>
<dbReference type="Gene3D" id="1.20.1070.10">
    <property type="entry name" value="Rhodopsin 7-helix transmembrane proteins"/>
    <property type="match status" value="1"/>
</dbReference>
<sequence length="428" mass="48358">MTNNSQTLVDIFNEILAASGNSSDITINQTKILSALKEQASKDSIKVNIGSVLAKVVNDAKFNLPKKPESCGYCDGDFRDVVEAYNGIHGYVSLIVCTIGVLANTMNVAVLTRRDMAAAPINRLLKWLAVADVFVMLEYVPFSIYKYLLLPETLDFSYSWAMYLLFHMHFAQILHTASICLTLSLAIWRYIAIKYSDRSHILCTERRCSIAILSSFILPPILCIPTFMVFDIHTQNVSDTRGRPELAYHVDSNNQGSLYQLNFWVHSVLIKLLPCSILTIISLWLIRALYSANQHQKNLRNYSSCPAAEKMVKRQHKADKRTDRTTKMLLAVLLLFLVTELPQGILGLMSGLLGSCFFKRCYGLFGELMDFLALLNGAINFILYCSMSRQFRQTFRQLLLQKHFARFLPATASHSDSHNQNTIKTSVP</sequence>
<reference evidence="8" key="1">
    <citation type="submission" date="2022-05" db="EMBL/GenBank/DDBJ databases">
        <authorList>
            <person name="Okamura Y."/>
        </authorList>
    </citation>
    <scope>NUCLEOTIDE SEQUENCE</scope>
</reference>
<dbReference type="AlphaFoldDB" id="A0A9P0TLB9"/>
<accession>A0A9P0TLB9</accession>
<evidence type="ECO:0000259" key="7">
    <source>
        <dbReference type="PROSITE" id="PS50262"/>
    </source>
</evidence>
<protein>
    <recommendedName>
        <fullName evidence="7">G-protein coupled receptors family 1 profile domain-containing protein</fullName>
    </recommendedName>
</protein>
<comment type="similarity">
    <text evidence="2">Belongs to the G-protein coupled receptor 1 family.</text>
</comment>
<dbReference type="InterPro" id="IPR053219">
    <property type="entry name" value="GPCR_Dmsr-1"/>
</dbReference>
<keyword evidence="5 6" id="KW-0472">Membrane</keyword>
<evidence type="ECO:0000313" key="8">
    <source>
        <dbReference type="EMBL" id="CAH4030592.1"/>
    </source>
</evidence>
<evidence type="ECO:0000256" key="3">
    <source>
        <dbReference type="ARBA" id="ARBA00022692"/>
    </source>
</evidence>
<dbReference type="InterPro" id="IPR017452">
    <property type="entry name" value="GPCR_Rhodpsn_7TM"/>
</dbReference>
<keyword evidence="9" id="KW-1185">Reference proteome</keyword>
<dbReference type="PROSITE" id="PS50262">
    <property type="entry name" value="G_PROTEIN_RECEP_F1_2"/>
    <property type="match status" value="1"/>
</dbReference>
<feature type="domain" description="G-protein coupled receptors family 1 profile" evidence="7">
    <location>
        <begin position="103"/>
        <end position="384"/>
    </location>
</feature>
<dbReference type="EMBL" id="CALOZG010000010">
    <property type="protein sequence ID" value="CAH4030592.1"/>
    <property type="molecule type" value="Genomic_DNA"/>
</dbReference>
<dbReference type="SUPFAM" id="SSF81321">
    <property type="entry name" value="Family A G protein-coupled receptor-like"/>
    <property type="match status" value="1"/>
</dbReference>